<comment type="pathway">
    <text evidence="1 7">Metabolic intermediate biosynthesis; chorismate biosynthesis; chorismate from D-erythrose 4-phosphate and phosphoenolpyruvate: step 6/7.</text>
</comment>
<dbReference type="InterPro" id="IPR006264">
    <property type="entry name" value="EPSP_synthase"/>
</dbReference>
<dbReference type="GO" id="GO:0009073">
    <property type="term" value="P:aromatic amino acid family biosynthetic process"/>
    <property type="evidence" value="ECO:0007669"/>
    <property type="project" value="UniProtKB-KW"/>
</dbReference>
<dbReference type="Proteomes" id="UP000677913">
    <property type="component" value="Unassembled WGS sequence"/>
</dbReference>
<dbReference type="GO" id="GO:0003866">
    <property type="term" value="F:3-phosphoshikimate 1-carboxyvinyltransferase activity"/>
    <property type="evidence" value="ECO:0007669"/>
    <property type="project" value="UniProtKB-UniRule"/>
</dbReference>
<evidence type="ECO:0000256" key="4">
    <source>
        <dbReference type="ARBA" id="ARBA00022679"/>
    </source>
</evidence>
<comment type="subcellular location">
    <subcellularLocation>
        <location evidence="7">Cytoplasm</location>
    </subcellularLocation>
</comment>
<evidence type="ECO:0000256" key="7">
    <source>
        <dbReference type="HAMAP-Rule" id="MF_00210"/>
    </source>
</evidence>
<dbReference type="UniPathway" id="UPA00053">
    <property type="reaction ID" value="UER00089"/>
</dbReference>
<dbReference type="HAMAP" id="MF_00210">
    <property type="entry name" value="EPSP_synth"/>
    <property type="match status" value="1"/>
</dbReference>
<keyword evidence="7" id="KW-0963">Cytoplasm</keyword>
<dbReference type="InterPro" id="IPR036968">
    <property type="entry name" value="Enolpyruvate_Tfrase_sf"/>
</dbReference>
<keyword evidence="4 7" id="KW-0808">Transferase</keyword>
<feature type="binding site" evidence="7">
    <location>
        <position position="189"/>
    </location>
    <ligand>
        <name>3-phosphoshikimate</name>
        <dbReference type="ChEBI" id="CHEBI:145989"/>
    </ligand>
</feature>
<keyword evidence="10" id="KW-1185">Reference proteome</keyword>
<evidence type="ECO:0000256" key="2">
    <source>
        <dbReference type="ARBA" id="ARBA00009948"/>
    </source>
</evidence>
<comment type="similarity">
    <text evidence="2 7">Belongs to the EPSP synthase family.</text>
</comment>
<evidence type="ECO:0000256" key="5">
    <source>
        <dbReference type="ARBA" id="ARBA00023141"/>
    </source>
</evidence>
<feature type="domain" description="Enolpyruvate transferase" evidence="8">
    <location>
        <begin position="36"/>
        <end position="441"/>
    </location>
</feature>
<feature type="binding site" evidence="7">
    <location>
        <position position="144"/>
    </location>
    <ligand>
        <name>phosphoenolpyruvate</name>
        <dbReference type="ChEBI" id="CHEBI:58702"/>
    </ligand>
</feature>
<dbReference type="SUPFAM" id="SSF55205">
    <property type="entry name" value="EPT/RTPC-like"/>
    <property type="match status" value="1"/>
</dbReference>
<sequence length="456" mass="47681">MNTAETIAEQVFGPPDAQPDRVFIGAPHHDAHRPADLTPHPDKAISQRATILAALADGTSRIRGLADCHDTRNNLRALTRLGVAVRPEGPATVTITGRDVAAFAERDVDLDAGNSATSSRLLLALLAGGRGRYTVTGNASLRGRPMGEVIRPLRQLGAHLTELEAADRLPVRIDGVRLHGGEVAVQAHSAQPVSALLYAAVSAAGPVIIRRRTAARDHTERLLRWTGVQVEESETRLRVLPARPRAFDLAIPGDPSAAAFLAALHLAAAPGRELALHEVCLNPRRTGFFAAVAAMGAKVDLEPRGADGPEPVGTVRVSRTGRLNSTVISGPQLIQSAIDELPLLAALAATADGPVVIADAAELRGKDTDRIATTIDLLTAFGVRARANADGLKVTPTPPQGPPVLELPADHRVVFAAFVLALLAGGGTELRGVAAAATSNPAALGELARFARIEAR</sequence>
<evidence type="ECO:0000256" key="6">
    <source>
        <dbReference type="ARBA" id="ARBA00044633"/>
    </source>
</evidence>
<feature type="binding site" evidence="7">
    <location>
        <position position="412"/>
    </location>
    <ligand>
        <name>phosphoenolpyruvate</name>
        <dbReference type="ChEBI" id="CHEBI:58702"/>
    </ligand>
</feature>
<dbReference type="PANTHER" id="PTHR21090:SF5">
    <property type="entry name" value="PENTAFUNCTIONAL AROM POLYPEPTIDE"/>
    <property type="match status" value="1"/>
</dbReference>
<dbReference type="Gene3D" id="3.65.10.10">
    <property type="entry name" value="Enolpyruvate transferase domain"/>
    <property type="match status" value="2"/>
</dbReference>
<dbReference type="GO" id="GO:0009423">
    <property type="term" value="P:chorismate biosynthetic process"/>
    <property type="evidence" value="ECO:0007669"/>
    <property type="project" value="UniProtKB-UniRule"/>
</dbReference>
<comment type="subunit">
    <text evidence="7">Monomer.</text>
</comment>
<comment type="caution">
    <text evidence="9">The sequence shown here is derived from an EMBL/GenBank/DDBJ whole genome shotgun (WGS) entry which is preliminary data.</text>
</comment>
<dbReference type="EMBL" id="JAGSXH010000006">
    <property type="protein sequence ID" value="MBS2962046.1"/>
    <property type="molecule type" value="Genomic_DNA"/>
</dbReference>
<feature type="binding site" evidence="7">
    <location>
        <position position="43"/>
    </location>
    <ligand>
        <name>3-phosphoshikimate</name>
        <dbReference type="ChEBI" id="CHEBI:145989"/>
    </ligand>
</feature>
<organism evidence="9 10">
    <name type="scientific">Actinocrinis puniceicyclus</name>
    <dbReference type="NCBI Taxonomy" id="977794"/>
    <lineage>
        <taxon>Bacteria</taxon>
        <taxon>Bacillati</taxon>
        <taxon>Actinomycetota</taxon>
        <taxon>Actinomycetes</taxon>
        <taxon>Catenulisporales</taxon>
        <taxon>Actinospicaceae</taxon>
        <taxon>Actinocrinis</taxon>
    </lineage>
</organism>
<evidence type="ECO:0000313" key="10">
    <source>
        <dbReference type="Proteomes" id="UP000677913"/>
    </source>
</evidence>
<dbReference type="PANTHER" id="PTHR21090">
    <property type="entry name" value="AROM/DEHYDROQUINATE SYNTHASE"/>
    <property type="match status" value="1"/>
</dbReference>
<name>A0A8J8BBG3_9ACTN</name>
<feature type="binding site" evidence="7">
    <location>
        <position position="339"/>
    </location>
    <ligand>
        <name>3-phosphoshikimate</name>
        <dbReference type="ChEBI" id="CHEBI:145989"/>
    </ligand>
</feature>
<protein>
    <recommendedName>
        <fullName evidence="7">3-phosphoshikimate 1-carboxyvinyltransferase</fullName>
        <ecNumber evidence="7">2.5.1.19</ecNumber>
    </recommendedName>
    <alternativeName>
        <fullName evidence="7">5-enolpyruvylshikimate-3-phosphate synthase</fullName>
        <shortName evidence="7">EPSP synthase</shortName>
        <shortName evidence="7">EPSPS</shortName>
    </alternativeName>
</protein>
<keyword evidence="5 7" id="KW-0057">Aromatic amino acid biosynthesis</keyword>
<feature type="active site" description="Proton acceptor" evidence="7">
    <location>
        <position position="339"/>
    </location>
</feature>
<comment type="function">
    <text evidence="7">Catalyzes the transfer of the enolpyruvyl moiety of phosphoenolpyruvate (PEP) to the 5-hydroxyl of shikimate-3-phosphate (S3P) to produce enolpyruvyl shikimate-3-phosphate and inorganic phosphate.</text>
</comment>
<feature type="binding site" evidence="7">
    <location>
        <position position="48"/>
    </location>
    <ligand>
        <name>3-phosphoshikimate</name>
        <dbReference type="ChEBI" id="CHEBI:145989"/>
    </ligand>
</feature>
<dbReference type="InterPro" id="IPR013792">
    <property type="entry name" value="RNA3'P_cycl/enolpyr_Trfase_a/b"/>
</dbReference>
<reference evidence="9" key="1">
    <citation type="submission" date="2021-04" db="EMBL/GenBank/DDBJ databases">
        <title>Genome based classification of Actinospica acidithermotolerans sp. nov., an actinobacterium isolated from an Indonesian hot spring.</title>
        <authorList>
            <person name="Kusuma A.B."/>
            <person name="Putra K.E."/>
            <person name="Nafisah S."/>
            <person name="Loh J."/>
            <person name="Nouioui I."/>
            <person name="Goodfellow M."/>
        </authorList>
    </citation>
    <scope>NUCLEOTIDE SEQUENCE</scope>
    <source>
        <strain evidence="9">DSM 45618</strain>
    </source>
</reference>
<keyword evidence="3 7" id="KW-0028">Amino-acid biosynthesis</keyword>
<feature type="binding site" evidence="7">
    <location>
        <position position="191"/>
    </location>
    <ligand>
        <name>3-phosphoshikimate</name>
        <dbReference type="ChEBI" id="CHEBI:145989"/>
    </ligand>
</feature>
<evidence type="ECO:0000256" key="1">
    <source>
        <dbReference type="ARBA" id="ARBA00004811"/>
    </source>
</evidence>
<dbReference type="GO" id="GO:0008652">
    <property type="term" value="P:amino acid biosynthetic process"/>
    <property type="evidence" value="ECO:0007669"/>
    <property type="project" value="UniProtKB-KW"/>
</dbReference>
<dbReference type="Pfam" id="PF00275">
    <property type="entry name" value="EPSP_synthase"/>
    <property type="match status" value="1"/>
</dbReference>
<feature type="binding site" evidence="7">
    <location>
        <position position="191"/>
    </location>
    <ligand>
        <name>phosphoenolpyruvate</name>
        <dbReference type="ChEBI" id="CHEBI:58702"/>
    </ligand>
</feature>
<gene>
    <name evidence="7" type="primary">aroA</name>
    <name evidence="9" type="ORF">KGA66_03230</name>
</gene>
<feature type="binding site" evidence="7">
    <location>
        <position position="370"/>
    </location>
    <ligand>
        <name>phosphoenolpyruvate</name>
        <dbReference type="ChEBI" id="CHEBI:58702"/>
    </ligand>
</feature>
<proteinExistence type="inferred from homology"/>
<comment type="caution">
    <text evidence="7">Lacks conserved residue(s) required for the propagation of feature annotation.</text>
</comment>
<dbReference type="InterPro" id="IPR001986">
    <property type="entry name" value="Enolpyruvate_Tfrase_dom"/>
</dbReference>
<dbReference type="PIRSF" id="PIRSF000505">
    <property type="entry name" value="EPSPS"/>
    <property type="match status" value="1"/>
</dbReference>
<dbReference type="PROSITE" id="PS00104">
    <property type="entry name" value="EPSP_SYNTHASE_1"/>
    <property type="match status" value="1"/>
</dbReference>
<dbReference type="EC" id="2.5.1.19" evidence="7"/>
<feature type="binding site" evidence="7">
    <location>
        <position position="43"/>
    </location>
    <ligand>
        <name>phosphoenolpyruvate</name>
        <dbReference type="ChEBI" id="CHEBI:58702"/>
    </ligand>
</feature>
<dbReference type="AlphaFoldDB" id="A0A8J8BBG3"/>
<dbReference type="InterPro" id="IPR023193">
    <property type="entry name" value="EPSP_synthase_CS"/>
</dbReference>
<dbReference type="RefSeq" id="WP_211464306.1">
    <property type="nucleotide sequence ID" value="NZ_JAGSXH010000006.1"/>
</dbReference>
<evidence type="ECO:0000259" key="8">
    <source>
        <dbReference type="Pfam" id="PF00275"/>
    </source>
</evidence>
<comment type="catalytic activity">
    <reaction evidence="6">
        <text>3-phosphoshikimate + phosphoenolpyruvate = 5-O-(1-carboxyvinyl)-3-phosphoshikimate + phosphate</text>
        <dbReference type="Rhea" id="RHEA:21256"/>
        <dbReference type="ChEBI" id="CHEBI:43474"/>
        <dbReference type="ChEBI" id="CHEBI:57701"/>
        <dbReference type="ChEBI" id="CHEBI:58702"/>
        <dbReference type="ChEBI" id="CHEBI:145989"/>
        <dbReference type="EC" id="2.5.1.19"/>
    </reaction>
    <physiologicalReaction direction="left-to-right" evidence="6">
        <dbReference type="Rhea" id="RHEA:21257"/>
    </physiologicalReaction>
</comment>
<dbReference type="GO" id="GO:0005737">
    <property type="term" value="C:cytoplasm"/>
    <property type="evidence" value="ECO:0007669"/>
    <property type="project" value="UniProtKB-SubCell"/>
</dbReference>
<evidence type="ECO:0000256" key="3">
    <source>
        <dbReference type="ARBA" id="ARBA00022605"/>
    </source>
</evidence>
<evidence type="ECO:0000313" key="9">
    <source>
        <dbReference type="EMBL" id="MBS2962046.1"/>
    </source>
</evidence>
<feature type="binding site" evidence="7">
    <location>
        <position position="366"/>
    </location>
    <ligand>
        <name>3-phosphoshikimate</name>
        <dbReference type="ChEBI" id="CHEBI:145989"/>
    </ligand>
</feature>
<accession>A0A8J8BBG3</accession>